<gene>
    <name evidence="2" type="ORF">NCGR_LOCUS48257</name>
</gene>
<protein>
    <submittedName>
        <fullName evidence="2">Uncharacterized protein</fullName>
    </submittedName>
</protein>
<proteinExistence type="predicted"/>
<name>A0A811R4J5_9POAL</name>
<dbReference type="AlphaFoldDB" id="A0A811R4J5"/>
<sequence length="92" mass="9380">MSATSEPSAAVNDDGAATETETEASSSSSSSGSDDAREASPFELDMLSDMGAGLYYASLAQGLLIEPPPLDAPCADDDSHCDDLAGVALWSY</sequence>
<feature type="compositionally biased region" description="Low complexity" evidence="1">
    <location>
        <begin position="13"/>
        <end position="33"/>
    </location>
</feature>
<comment type="caution">
    <text evidence="2">The sequence shown here is derived from an EMBL/GenBank/DDBJ whole genome shotgun (WGS) entry which is preliminary data.</text>
</comment>
<evidence type="ECO:0000256" key="1">
    <source>
        <dbReference type="SAM" id="MobiDB-lite"/>
    </source>
</evidence>
<organism evidence="2 3">
    <name type="scientific">Miscanthus lutarioriparius</name>
    <dbReference type="NCBI Taxonomy" id="422564"/>
    <lineage>
        <taxon>Eukaryota</taxon>
        <taxon>Viridiplantae</taxon>
        <taxon>Streptophyta</taxon>
        <taxon>Embryophyta</taxon>
        <taxon>Tracheophyta</taxon>
        <taxon>Spermatophyta</taxon>
        <taxon>Magnoliopsida</taxon>
        <taxon>Liliopsida</taxon>
        <taxon>Poales</taxon>
        <taxon>Poaceae</taxon>
        <taxon>PACMAD clade</taxon>
        <taxon>Panicoideae</taxon>
        <taxon>Andropogonodae</taxon>
        <taxon>Andropogoneae</taxon>
        <taxon>Saccharinae</taxon>
        <taxon>Miscanthus</taxon>
    </lineage>
</organism>
<feature type="region of interest" description="Disordered" evidence="1">
    <location>
        <begin position="1"/>
        <end position="43"/>
    </location>
</feature>
<keyword evidence="3" id="KW-1185">Reference proteome</keyword>
<evidence type="ECO:0000313" key="2">
    <source>
        <dbReference type="EMBL" id="CAD6264952.1"/>
    </source>
</evidence>
<accession>A0A811R4J5</accession>
<dbReference type="EMBL" id="CAJGYO010000013">
    <property type="protein sequence ID" value="CAD6264952.1"/>
    <property type="molecule type" value="Genomic_DNA"/>
</dbReference>
<reference evidence="2" key="1">
    <citation type="submission" date="2020-10" db="EMBL/GenBank/DDBJ databases">
        <authorList>
            <person name="Han B."/>
            <person name="Lu T."/>
            <person name="Zhao Q."/>
            <person name="Huang X."/>
            <person name="Zhao Y."/>
        </authorList>
    </citation>
    <scope>NUCLEOTIDE SEQUENCE</scope>
</reference>
<dbReference type="Proteomes" id="UP000604825">
    <property type="component" value="Unassembled WGS sequence"/>
</dbReference>
<evidence type="ECO:0000313" key="3">
    <source>
        <dbReference type="Proteomes" id="UP000604825"/>
    </source>
</evidence>